<dbReference type="Proteomes" id="UP000826656">
    <property type="component" value="Unassembled WGS sequence"/>
</dbReference>
<gene>
    <name evidence="1" type="ORF">KY290_036876</name>
</gene>
<proteinExistence type="predicted"/>
<name>A0ABQ7TUE6_SOLTU</name>
<keyword evidence="2" id="KW-1185">Reference proteome</keyword>
<evidence type="ECO:0000313" key="1">
    <source>
        <dbReference type="EMBL" id="KAH0738171.1"/>
    </source>
</evidence>
<evidence type="ECO:0008006" key="3">
    <source>
        <dbReference type="Google" id="ProtNLM"/>
    </source>
</evidence>
<evidence type="ECO:0000313" key="2">
    <source>
        <dbReference type="Proteomes" id="UP000826656"/>
    </source>
</evidence>
<protein>
    <recommendedName>
        <fullName evidence="3">Chitin-binding type-2 domain-containing protein</fullName>
    </recommendedName>
</protein>
<accession>A0ABQ7TUE6</accession>
<sequence length="125" mass="14381">MYCDGPRLDIECPIYLICGGQDGHENGCPNSYAPPMNPFYDSSVICDVDRSVEVENVEQEAHIMNLFEKLVEQKEECQSFNYTLFLGVDAEKEYKRENVINKVALELMHIGPHSNIFLHYAWMTT</sequence>
<dbReference type="EMBL" id="JAIVGD010000028">
    <property type="protein sequence ID" value="KAH0738171.1"/>
    <property type="molecule type" value="Genomic_DNA"/>
</dbReference>
<organism evidence="1 2">
    <name type="scientific">Solanum tuberosum</name>
    <name type="common">Potato</name>
    <dbReference type="NCBI Taxonomy" id="4113"/>
    <lineage>
        <taxon>Eukaryota</taxon>
        <taxon>Viridiplantae</taxon>
        <taxon>Streptophyta</taxon>
        <taxon>Embryophyta</taxon>
        <taxon>Tracheophyta</taxon>
        <taxon>Spermatophyta</taxon>
        <taxon>Magnoliopsida</taxon>
        <taxon>eudicotyledons</taxon>
        <taxon>Gunneridae</taxon>
        <taxon>Pentapetalae</taxon>
        <taxon>asterids</taxon>
        <taxon>lamiids</taxon>
        <taxon>Solanales</taxon>
        <taxon>Solanaceae</taxon>
        <taxon>Solanoideae</taxon>
        <taxon>Solaneae</taxon>
        <taxon>Solanum</taxon>
    </lineage>
</organism>
<reference evidence="1 2" key="1">
    <citation type="journal article" date="2021" name="bioRxiv">
        <title>Chromosome-scale and haplotype-resolved genome assembly of a tetraploid potato cultivar.</title>
        <authorList>
            <person name="Sun H."/>
            <person name="Jiao W.-B."/>
            <person name="Krause K."/>
            <person name="Campoy J.A."/>
            <person name="Goel M."/>
            <person name="Folz-Donahue K."/>
            <person name="Kukat C."/>
            <person name="Huettel B."/>
            <person name="Schneeberger K."/>
        </authorList>
    </citation>
    <scope>NUCLEOTIDE SEQUENCE [LARGE SCALE GENOMIC DNA]</scope>
    <source>
        <strain evidence="1">SolTubOtavaFocal</strain>
        <tissue evidence="1">Leaves</tissue>
    </source>
</reference>
<comment type="caution">
    <text evidence="1">The sequence shown here is derived from an EMBL/GenBank/DDBJ whole genome shotgun (WGS) entry which is preliminary data.</text>
</comment>